<organism evidence="1 2">
    <name type="scientific">Bacteroides pyogenes F0041</name>
    <dbReference type="NCBI Taxonomy" id="1321819"/>
    <lineage>
        <taxon>Bacteria</taxon>
        <taxon>Pseudomonadati</taxon>
        <taxon>Bacteroidota</taxon>
        <taxon>Bacteroidia</taxon>
        <taxon>Bacteroidales</taxon>
        <taxon>Bacteroidaceae</taxon>
        <taxon>Bacteroides</taxon>
    </lineage>
</organism>
<sequence length="42" mass="5084">MNRKFSSYNQSFYRYFINICQFITFAPIPKPQPVDAEHLSRQ</sequence>
<proteinExistence type="predicted"/>
<evidence type="ECO:0000313" key="2">
    <source>
        <dbReference type="Proteomes" id="UP000016496"/>
    </source>
</evidence>
<comment type="caution">
    <text evidence="1">The sequence shown here is derived from an EMBL/GenBank/DDBJ whole genome shotgun (WGS) entry which is preliminary data.</text>
</comment>
<dbReference type="HOGENOM" id="CLU_3247492_0_0_10"/>
<dbReference type="EMBL" id="AWSV01000145">
    <property type="protein sequence ID" value="ERI81985.1"/>
    <property type="molecule type" value="Genomic_DNA"/>
</dbReference>
<evidence type="ECO:0000313" key="1">
    <source>
        <dbReference type="EMBL" id="ERI81985.1"/>
    </source>
</evidence>
<dbReference type="Proteomes" id="UP000016496">
    <property type="component" value="Unassembled WGS sequence"/>
</dbReference>
<gene>
    <name evidence="1" type="ORF">HMPREF1981_02751</name>
</gene>
<protein>
    <submittedName>
        <fullName evidence="1">Uncharacterized protein</fullName>
    </submittedName>
</protein>
<dbReference type="AlphaFoldDB" id="U2CBS1"/>
<name>U2CBS1_9BACE</name>
<accession>U2CBS1</accession>
<reference evidence="1 2" key="1">
    <citation type="submission" date="2013-08" db="EMBL/GenBank/DDBJ databases">
        <authorList>
            <person name="Weinstock G."/>
            <person name="Sodergren E."/>
            <person name="Wylie T."/>
            <person name="Fulton L."/>
            <person name="Fulton R."/>
            <person name="Fronick C."/>
            <person name="O'Laughlin M."/>
            <person name="Godfrey J."/>
            <person name="Miner T."/>
            <person name="Herter B."/>
            <person name="Appelbaum E."/>
            <person name="Cordes M."/>
            <person name="Lek S."/>
            <person name="Wollam A."/>
            <person name="Pepin K.H."/>
            <person name="Palsikar V.B."/>
            <person name="Mitreva M."/>
            <person name="Wilson R.K."/>
        </authorList>
    </citation>
    <scope>NUCLEOTIDE SEQUENCE [LARGE SCALE GENOMIC DNA]</scope>
    <source>
        <strain evidence="1 2">F0041</strain>
    </source>
</reference>